<dbReference type="EMBL" id="CP021995">
    <property type="protein sequence ID" value="ASD26260.1"/>
    <property type="molecule type" value="Genomic_DNA"/>
</dbReference>
<dbReference type="Proteomes" id="UP000197024">
    <property type="component" value="Chromosome"/>
</dbReference>
<evidence type="ECO:0000313" key="1">
    <source>
        <dbReference type="EMBL" id="ASD26260.1"/>
    </source>
</evidence>
<reference evidence="1 2" key="1">
    <citation type="submission" date="2017-06" db="EMBL/GenBank/DDBJ databases">
        <title>Biodegradation of gentamicin by bacterial consortia AMQD4 in synthetic medium and raw gentamicin sewage.</title>
        <authorList>
            <person name="Chang H."/>
            <person name="Feng Y."/>
            <person name="Li Z."/>
            <person name="Xue J."/>
            <person name="Cheng D."/>
        </authorList>
    </citation>
    <scope>NUCLEOTIDE SEQUENCE [LARGE SCALE GENOMIC DNA]</scope>
    <source>
        <strain evidence="1 2">BZC3</strain>
    </source>
</reference>
<accession>A0A1Z3LVP9</accession>
<name>A0A1Z3LVP9_BREDI</name>
<protein>
    <submittedName>
        <fullName evidence="1">Uncharacterized protein</fullName>
    </submittedName>
</protein>
<gene>
    <name evidence="1" type="ORF">CD943_04750</name>
</gene>
<reference evidence="1 2" key="2">
    <citation type="submission" date="2017-06" db="EMBL/GenBank/DDBJ databases">
        <authorList>
            <person name="Kim H.J."/>
            <person name="Triplett B.A."/>
        </authorList>
    </citation>
    <scope>NUCLEOTIDE SEQUENCE [LARGE SCALE GENOMIC DNA]</scope>
    <source>
        <strain evidence="1 2">BZC3</strain>
    </source>
</reference>
<dbReference type="RefSeq" id="WP_088410289.1">
    <property type="nucleotide sequence ID" value="NZ_CP021995.1"/>
</dbReference>
<sequence>MANEDPLWIARRDGQDWRDDDVQAAIDWLRGLAPAADIAARIEAQRQGLDAALAIWRDGGQAPPTDGQDPAAWWLLQGADFADGRRHSVPEEAARITPLLKRIGADLEILRGIPGAEERAGRLLTERRTSMDAGVYELLVALAWRRDGWTVEFVPEQRGGPATPDFLASKANRRWAVECKRLDRSAYAINEAAHGARLANPVHDLLREAGPPLVVETVYNVELQDVPDGYLVERVREALAEHRGGWADATAIGRLRPPDAAGLLQVMARDDVYYGSRRMIQLTAGALQPEWDYSFSGRWTPAEGRPFYATDLHHASVVGWTCRAPRALEMKSGHFRRTLGRAERQLPTDRPGVVHIGIESTGEARVDRERFMANLIETWIYRPENRRFRWVNVNYFRSEVSLQRDTNWDFDETFAPLKIGRHRTPQPVPLQALIATEGPVEPGAFF</sequence>
<proteinExistence type="predicted"/>
<dbReference type="AlphaFoldDB" id="A0A1Z3LVP9"/>
<organism evidence="1 2">
    <name type="scientific">Brevundimonas diminuta</name>
    <name type="common">Pseudomonas diminuta</name>
    <dbReference type="NCBI Taxonomy" id="293"/>
    <lineage>
        <taxon>Bacteria</taxon>
        <taxon>Pseudomonadati</taxon>
        <taxon>Pseudomonadota</taxon>
        <taxon>Alphaproteobacteria</taxon>
        <taxon>Caulobacterales</taxon>
        <taxon>Caulobacteraceae</taxon>
        <taxon>Brevundimonas</taxon>
    </lineage>
</organism>
<evidence type="ECO:0000313" key="2">
    <source>
        <dbReference type="Proteomes" id="UP000197024"/>
    </source>
</evidence>